<accession>A0A2N7TWG7</accession>
<dbReference type="RefSeq" id="WP_102655396.1">
    <property type="nucleotide sequence ID" value="NZ_PNRF01000044.1"/>
</dbReference>
<dbReference type="AlphaFoldDB" id="A0A2N7TWG7"/>
<dbReference type="SUPFAM" id="SSF54786">
    <property type="entry name" value="YcfA/nrd intein domain"/>
    <property type="match status" value="1"/>
</dbReference>
<name>A0A2N7TWG7_9GAMM</name>
<sequence length="86" mass="9791">MGRYSKIRQKILSGSSDTNVEFSVLCQLLVRLGFEERVRGSHHIFTRDGVAEILNLQPKGSKAKPYQVKQVRSILVKYRLGETDVD</sequence>
<dbReference type="GO" id="GO:0003729">
    <property type="term" value="F:mRNA binding"/>
    <property type="evidence" value="ECO:0007669"/>
    <property type="project" value="InterPro"/>
</dbReference>
<evidence type="ECO:0000313" key="1">
    <source>
        <dbReference type="EMBL" id="PMR72532.1"/>
    </source>
</evidence>
<reference evidence="1 2" key="1">
    <citation type="submission" date="2018-01" db="EMBL/GenBank/DDBJ databases">
        <title>Halomonas endophytica sp. nov., isolated from storage liquid in the stems of Populus euphratica.</title>
        <authorList>
            <person name="Chen C."/>
        </authorList>
    </citation>
    <scope>NUCLEOTIDE SEQUENCE [LARGE SCALE GENOMIC DNA]</scope>
    <source>
        <strain evidence="1 2">MC28</strain>
    </source>
</reference>
<comment type="caution">
    <text evidence="1">The sequence shown here is derived from an EMBL/GenBank/DDBJ whole genome shotgun (WGS) entry which is preliminary data.</text>
</comment>
<evidence type="ECO:0000313" key="2">
    <source>
        <dbReference type="Proteomes" id="UP000235803"/>
    </source>
</evidence>
<dbReference type="Pfam" id="PF07927">
    <property type="entry name" value="HicA_toxin"/>
    <property type="match status" value="1"/>
</dbReference>
<gene>
    <name evidence="1" type="ORF">C1H69_21325</name>
</gene>
<organism evidence="1 2">
    <name type="scientific">Billgrantia endophytica</name>
    <dbReference type="NCBI Taxonomy" id="2033802"/>
    <lineage>
        <taxon>Bacteria</taxon>
        <taxon>Pseudomonadati</taxon>
        <taxon>Pseudomonadota</taxon>
        <taxon>Gammaproteobacteria</taxon>
        <taxon>Oceanospirillales</taxon>
        <taxon>Halomonadaceae</taxon>
        <taxon>Billgrantia</taxon>
    </lineage>
</organism>
<dbReference type="Proteomes" id="UP000235803">
    <property type="component" value="Unassembled WGS sequence"/>
</dbReference>
<keyword evidence="2" id="KW-1185">Reference proteome</keyword>
<dbReference type="OrthoDB" id="308644at2"/>
<protein>
    <submittedName>
        <fullName evidence="1">Toxin HicA</fullName>
    </submittedName>
</protein>
<proteinExistence type="predicted"/>
<dbReference type="EMBL" id="PNRF01000044">
    <property type="protein sequence ID" value="PMR72532.1"/>
    <property type="molecule type" value="Genomic_DNA"/>
</dbReference>
<dbReference type="InterPro" id="IPR012933">
    <property type="entry name" value="HicA_mRNA_interferase"/>
</dbReference>